<evidence type="ECO:0000256" key="2">
    <source>
        <dbReference type="ARBA" id="ARBA00023274"/>
    </source>
</evidence>
<name>A0A9X5BHU5_9FIRM</name>
<protein>
    <recommendedName>
        <fullName evidence="5">RNA-binding protein</fullName>
    </recommendedName>
</protein>
<dbReference type="InterPro" id="IPR041985">
    <property type="entry name" value="Ribosomal_eL14_KOW"/>
</dbReference>
<dbReference type="EMBL" id="QZDT01000027">
    <property type="protein sequence ID" value="NBJ93944.1"/>
    <property type="molecule type" value="Genomic_DNA"/>
</dbReference>
<reference evidence="3" key="1">
    <citation type="submission" date="2018-09" db="EMBL/GenBank/DDBJ databases">
        <title>Murine metabolic-syndrome-specific gut microbial biobank.</title>
        <authorList>
            <person name="Liu C."/>
        </authorList>
    </citation>
    <scope>NUCLEOTIDE SEQUENCE</scope>
    <source>
        <strain evidence="3">D42-62</strain>
    </source>
</reference>
<evidence type="ECO:0000313" key="4">
    <source>
        <dbReference type="Proteomes" id="UP001154420"/>
    </source>
</evidence>
<keyword evidence="2" id="KW-0687">Ribonucleoprotein</keyword>
<dbReference type="Proteomes" id="UP001154420">
    <property type="component" value="Unassembled WGS sequence"/>
</dbReference>
<evidence type="ECO:0000313" key="3">
    <source>
        <dbReference type="EMBL" id="NBJ93944.1"/>
    </source>
</evidence>
<dbReference type="RefSeq" id="WP_160560990.1">
    <property type="nucleotide sequence ID" value="NZ_QZDT01000027.1"/>
</dbReference>
<dbReference type="GO" id="GO:0005840">
    <property type="term" value="C:ribosome"/>
    <property type="evidence" value="ECO:0007669"/>
    <property type="project" value="UniProtKB-KW"/>
</dbReference>
<comment type="caution">
    <text evidence="3">The sequence shown here is derived from an EMBL/GenBank/DDBJ whole genome shotgun (WGS) entry which is preliminary data.</text>
</comment>
<dbReference type="InterPro" id="IPR008991">
    <property type="entry name" value="Translation_prot_SH3-like_sf"/>
</dbReference>
<dbReference type="CDD" id="cd06088">
    <property type="entry name" value="KOW_RPL14"/>
    <property type="match status" value="1"/>
</dbReference>
<dbReference type="OrthoDB" id="1683515at2"/>
<evidence type="ECO:0008006" key="5">
    <source>
        <dbReference type="Google" id="ProtNLM"/>
    </source>
</evidence>
<dbReference type="AlphaFoldDB" id="A0A9X5BHU5"/>
<dbReference type="GO" id="GO:1990904">
    <property type="term" value="C:ribonucleoprotein complex"/>
    <property type="evidence" value="ECO:0007669"/>
    <property type="project" value="UniProtKB-KW"/>
</dbReference>
<accession>A0A9X5BHU5</accession>
<proteinExistence type="predicted"/>
<dbReference type="SUPFAM" id="SSF50104">
    <property type="entry name" value="Translation proteins SH3-like domain"/>
    <property type="match status" value="1"/>
</dbReference>
<keyword evidence="4" id="KW-1185">Reference proteome</keyword>
<keyword evidence="1" id="KW-0689">Ribosomal protein</keyword>
<gene>
    <name evidence="3" type="ORF">D5281_15460</name>
</gene>
<organism evidence="3 4">
    <name type="scientific">Parablautia muri</name>
    <dbReference type="NCBI Taxonomy" id="2320879"/>
    <lineage>
        <taxon>Bacteria</taxon>
        <taxon>Bacillati</taxon>
        <taxon>Bacillota</taxon>
        <taxon>Clostridia</taxon>
        <taxon>Lachnospirales</taxon>
        <taxon>Lachnospiraceae</taxon>
        <taxon>Parablautia</taxon>
    </lineage>
</organism>
<evidence type="ECO:0000256" key="1">
    <source>
        <dbReference type="ARBA" id="ARBA00022980"/>
    </source>
</evidence>
<sequence>MIGMFAISCAGHDNGQMYVIIKEDADFVYLADGKNKKLDNPKRKKRKHIQLVKAGTNEALEQKLKEGMTVYDEEIKRAIKLRMNHE</sequence>